<evidence type="ECO:0000313" key="3">
    <source>
        <dbReference type="EMBL" id="CAB9526501.1"/>
    </source>
</evidence>
<keyword evidence="4" id="KW-1185">Reference proteome</keyword>
<feature type="chain" id="PRO_5040441997" evidence="1">
    <location>
        <begin position="22"/>
        <end position="794"/>
    </location>
</feature>
<comment type="caution">
    <text evidence="3">The sequence shown here is derived from an EMBL/GenBank/DDBJ whole genome shotgun (WGS) entry which is preliminary data.</text>
</comment>
<evidence type="ECO:0000256" key="1">
    <source>
        <dbReference type="SAM" id="SignalP"/>
    </source>
</evidence>
<feature type="signal peptide" evidence="1">
    <location>
        <begin position="1"/>
        <end position="21"/>
    </location>
</feature>
<dbReference type="PANTHER" id="PTHR43813">
    <property type="entry name" value="ACYL-ACTIVATING ENZYME 16, CHLOROPLASTIC-RELATED"/>
    <property type="match status" value="1"/>
</dbReference>
<name>A0A9N8EVU2_9STRA</name>
<keyword evidence="1" id="KW-0732">Signal</keyword>
<dbReference type="AlphaFoldDB" id="A0A9N8EVU2"/>
<dbReference type="SUPFAM" id="SSF56801">
    <property type="entry name" value="Acetyl-CoA synthetase-like"/>
    <property type="match status" value="1"/>
</dbReference>
<reference evidence="3" key="1">
    <citation type="submission" date="2020-06" db="EMBL/GenBank/DDBJ databases">
        <authorList>
            <consortium name="Plant Systems Biology data submission"/>
        </authorList>
    </citation>
    <scope>NUCLEOTIDE SEQUENCE</scope>
    <source>
        <strain evidence="3">D6</strain>
    </source>
</reference>
<dbReference type="Gene3D" id="3.40.50.12780">
    <property type="entry name" value="N-terminal domain of ligase-like"/>
    <property type="match status" value="1"/>
</dbReference>
<feature type="domain" description="AMP-dependent synthetase/ligase" evidence="2">
    <location>
        <begin position="130"/>
        <end position="596"/>
    </location>
</feature>
<dbReference type="InterPro" id="IPR042099">
    <property type="entry name" value="ANL_N_sf"/>
</dbReference>
<dbReference type="Pfam" id="PF23562">
    <property type="entry name" value="AMP-binding_C_3"/>
    <property type="match status" value="1"/>
</dbReference>
<proteinExistence type="predicted"/>
<dbReference type="EMBL" id="CAICTM010001836">
    <property type="protein sequence ID" value="CAB9526501.1"/>
    <property type="molecule type" value="Genomic_DNA"/>
</dbReference>
<dbReference type="PROSITE" id="PS00455">
    <property type="entry name" value="AMP_BINDING"/>
    <property type="match status" value="1"/>
</dbReference>
<organism evidence="3 4">
    <name type="scientific">Seminavis robusta</name>
    <dbReference type="NCBI Taxonomy" id="568900"/>
    <lineage>
        <taxon>Eukaryota</taxon>
        <taxon>Sar</taxon>
        <taxon>Stramenopiles</taxon>
        <taxon>Ochrophyta</taxon>
        <taxon>Bacillariophyta</taxon>
        <taxon>Bacillariophyceae</taxon>
        <taxon>Bacillariophycidae</taxon>
        <taxon>Naviculales</taxon>
        <taxon>Naviculaceae</taxon>
        <taxon>Seminavis</taxon>
    </lineage>
</organism>
<dbReference type="OrthoDB" id="1700726at2759"/>
<dbReference type="PANTHER" id="PTHR43813:SF1">
    <property type="entry name" value="ACYL-ACTIVATING ENZYME 16, CHLOROPLASTIC-RELATED"/>
    <property type="match status" value="1"/>
</dbReference>
<protein>
    <submittedName>
        <fullName evidence="3">Probable acyl-activating enzyme 16, chloroplastic</fullName>
    </submittedName>
</protein>
<dbReference type="InterPro" id="IPR052987">
    <property type="entry name" value="Chloroplast_AMP-bd_Enzymes"/>
</dbReference>
<evidence type="ECO:0000259" key="2">
    <source>
        <dbReference type="Pfam" id="PF00501"/>
    </source>
</evidence>
<dbReference type="InterPro" id="IPR000873">
    <property type="entry name" value="AMP-dep_synth/lig_dom"/>
</dbReference>
<dbReference type="Proteomes" id="UP001153069">
    <property type="component" value="Unassembled WGS sequence"/>
</dbReference>
<accession>A0A9N8EVU2</accession>
<evidence type="ECO:0000313" key="4">
    <source>
        <dbReference type="Proteomes" id="UP001153069"/>
    </source>
</evidence>
<dbReference type="InterPro" id="IPR020845">
    <property type="entry name" value="AMP-binding_CS"/>
</dbReference>
<gene>
    <name evidence="3" type="ORF">SEMRO_1838_G300840.1</name>
</gene>
<dbReference type="Pfam" id="PF00501">
    <property type="entry name" value="AMP-binding"/>
    <property type="match status" value="1"/>
</dbReference>
<sequence length="794" mass="85350">MRISSLALVGLISTLFCEVQSFVPGHLAPQTKPTAFVVKSTPVKDDTETETAKASAMTSEDEAVLFGGQSSSNFDYPSQRMNRSAGGQPDNSVQLNSLDYASDPLINKLRTVRDTLTNCPELWAQLADLCPERRALLDEHMCDEKIDLNFSQMNTVVQKSATVFADLGIQKGKNVAVLGENSARWLMVDHGIQMAGGASAVRGADAPIDELLYIYEHSDSAGVAVVQGPRLLQKLIKHAKATGLENLGLQNDSYGPVKTILLMHREKKSDEDIAKLAAEAGVEIKVFGDLLDAASPLDPSRRPSLGHSDIATIVYTSGTTGRPKGVMLSHGNLIHQVTHRLSPSKKYEEAEPVPGDKMVSLLPVWHITERTFELWMASRGCSVVYSSIRTFKKDMATHKPEWMVLVPRVLEKIALGVQDKFSSGSIVVKTLVKVFTATSSTAAKQKKISEGIVVGDEAPGILQKAMAKVICIGLAPLNAVGDKLVWSKVKDGFGGNLKVIIAGGSALAGSLEEFYQTVGMTVCVGYGLTECSPLISYRRADANLVTAGCAGKVCRDTELRVVELDAKAGDVERAALPDGEAGVVLARGPQVMQGYYKNPEATAKAIDKFGWFDTGDVGRINPVTGDLILTGRAKDTIVLSNGENIEPGPIEDAVLGSTTLIEQVMLTGQDGRRLVAIAVLRPEELGAAGFLEKAEATKLQAAYDKINDPKCSDGDREENLKVLDEAVSKLQSNASLKSNLKTDIKSATSSFRPWEQVGDIHVTIEPFAMANGLLTQSYKVKRDAVLARHGADLP</sequence>